<name>A0ACB9AJD3_CICIN</name>
<evidence type="ECO:0000313" key="1">
    <source>
        <dbReference type="EMBL" id="KAI3709740.1"/>
    </source>
</evidence>
<evidence type="ECO:0000313" key="2">
    <source>
        <dbReference type="Proteomes" id="UP001055811"/>
    </source>
</evidence>
<keyword evidence="2" id="KW-1185">Reference proteome</keyword>
<reference evidence="1 2" key="2">
    <citation type="journal article" date="2022" name="Mol. Ecol. Resour.">
        <title>The genomes of chicory, endive, great burdock and yacon provide insights into Asteraceae paleo-polyploidization history and plant inulin production.</title>
        <authorList>
            <person name="Fan W."/>
            <person name="Wang S."/>
            <person name="Wang H."/>
            <person name="Wang A."/>
            <person name="Jiang F."/>
            <person name="Liu H."/>
            <person name="Zhao H."/>
            <person name="Xu D."/>
            <person name="Zhang Y."/>
        </authorList>
    </citation>
    <scope>NUCLEOTIDE SEQUENCE [LARGE SCALE GENOMIC DNA]</scope>
    <source>
        <strain evidence="2">cv. Punajuju</strain>
        <tissue evidence="1">Leaves</tissue>
    </source>
</reference>
<gene>
    <name evidence="1" type="ORF">L2E82_39506</name>
</gene>
<proteinExistence type="predicted"/>
<dbReference type="Proteomes" id="UP001055811">
    <property type="component" value="Linkage Group LG07"/>
</dbReference>
<organism evidence="1 2">
    <name type="scientific">Cichorium intybus</name>
    <name type="common">Chicory</name>
    <dbReference type="NCBI Taxonomy" id="13427"/>
    <lineage>
        <taxon>Eukaryota</taxon>
        <taxon>Viridiplantae</taxon>
        <taxon>Streptophyta</taxon>
        <taxon>Embryophyta</taxon>
        <taxon>Tracheophyta</taxon>
        <taxon>Spermatophyta</taxon>
        <taxon>Magnoliopsida</taxon>
        <taxon>eudicotyledons</taxon>
        <taxon>Gunneridae</taxon>
        <taxon>Pentapetalae</taxon>
        <taxon>asterids</taxon>
        <taxon>campanulids</taxon>
        <taxon>Asterales</taxon>
        <taxon>Asteraceae</taxon>
        <taxon>Cichorioideae</taxon>
        <taxon>Cichorieae</taxon>
        <taxon>Cichoriinae</taxon>
        <taxon>Cichorium</taxon>
    </lineage>
</organism>
<protein>
    <submittedName>
        <fullName evidence="1">Uncharacterized protein</fullName>
    </submittedName>
</protein>
<comment type="caution">
    <text evidence="1">The sequence shown here is derived from an EMBL/GenBank/DDBJ whole genome shotgun (WGS) entry which is preliminary data.</text>
</comment>
<sequence>MKAKKPVWNRPSNGVVEVVSPVVGAAWPALGDSTKASLKSSSSESLKALSDGPFPPALHYRPHYCLVGATWCGGEVEFTLLAVEYLCGEDEFPLPVTYIVTLKSYRALICQNRRVKNGMVSQPPPNQEDSVTETPHNTSFKSTEQPSPKDHTHKDSQKGGYGSQLHTGNDHNHHRAGVHSKEAMVGSIITTMEASAIMTMMPVQVKPFGNNMMYPDPTSPVIYVPFAPPESLRAMPFVTLLAPSMYFAVPDPQLHAKILSEIEYYFSNENLVKYTYLRKTMDEQGWVFASLIANFKKVSYLTDNVQLILDAMRTSTVVEVQEE</sequence>
<accession>A0ACB9AJD3</accession>
<dbReference type="EMBL" id="CM042015">
    <property type="protein sequence ID" value="KAI3709740.1"/>
    <property type="molecule type" value="Genomic_DNA"/>
</dbReference>
<reference evidence="2" key="1">
    <citation type="journal article" date="2022" name="Mol. Ecol. Resour.">
        <title>The genomes of chicory, endive, great burdock and yacon provide insights into Asteraceae palaeo-polyploidization history and plant inulin production.</title>
        <authorList>
            <person name="Fan W."/>
            <person name="Wang S."/>
            <person name="Wang H."/>
            <person name="Wang A."/>
            <person name="Jiang F."/>
            <person name="Liu H."/>
            <person name="Zhao H."/>
            <person name="Xu D."/>
            <person name="Zhang Y."/>
        </authorList>
    </citation>
    <scope>NUCLEOTIDE SEQUENCE [LARGE SCALE GENOMIC DNA]</scope>
    <source>
        <strain evidence="2">cv. Punajuju</strain>
    </source>
</reference>